<protein>
    <submittedName>
        <fullName evidence="1">Uncharacterized protein</fullName>
    </submittedName>
</protein>
<proteinExistence type="predicted"/>
<comment type="caution">
    <text evidence="1">The sequence shown here is derived from an EMBL/GenBank/DDBJ whole genome shotgun (WGS) entry which is preliminary data.</text>
</comment>
<dbReference type="EMBL" id="JABWSX010000001">
    <property type="protein sequence ID" value="NVL07766.1"/>
    <property type="molecule type" value="Genomic_DNA"/>
</dbReference>
<evidence type="ECO:0000313" key="1">
    <source>
        <dbReference type="EMBL" id="NVL07766.1"/>
    </source>
</evidence>
<sequence length="64" mass="7274">MKFKSKSDHRELVVLDKDGGAIKVEVEGKYTYIMNSDYDGVRLTRAKALKFAWAIINELDPSVL</sequence>
<accession>A0A973WQU1</accession>
<dbReference type="RefSeq" id="WP_176531385.1">
    <property type="nucleotide sequence ID" value="NZ_CP088022.1"/>
</dbReference>
<name>A0A973WQU1_9BRAD</name>
<reference evidence="1" key="1">
    <citation type="submission" date="2020-06" db="EMBL/GenBank/DDBJ databases">
        <title>Whole Genome Sequence of Bradyrhizobium sp. Strain 66S1MB.</title>
        <authorList>
            <person name="Bromfield E."/>
            <person name="Cloutier S."/>
        </authorList>
    </citation>
    <scope>NUCLEOTIDE SEQUENCE</scope>
    <source>
        <strain evidence="1">66S1MB</strain>
    </source>
</reference>
<dbReference type="AlphaFoldDB" id="A0A973WQU1"/>
<organism evidence="1">
    <name type="scientific">Bradyrhizobium quebecense</name>
    <dbReference type="NCBI Taxonomy" id="2748629"/>
    <lineage>
        <taxon>Bacteria</taxon>
        <taxon>Pseudomonadati</taxon>
        <taxon>Pseudomonadota</taxon>
        <taxon>Alphaproteobacteria</taxon>
        <taxon>Hyphomicrobiales</taxon>
        <taxon>Nitrobacteraceae</taxon>
        <taxon>Bradyrhizobium</taxon>
    </lineage>
</organism>
<gene>
    <name evidence="1" type="ORF">HU230_18865</name>
</gene>